<proteinExistence type="predicted"/>
<feature type="non-terminal residue" evidence="1">
    <location>
        <position position="1"/>
    </location>
</feature>
<dbReference type="EMBL" id="NDHI03003498">
    <property type="protein sequence ID" value="PNJ32061.1"/>
    <property type="molecule type" value="Genomic_DNA"/>
</dbReference>
<accession>A0A2J8TG82</accession>
<dbReference type="AlphaFoldDB" id="A0A2J8TG82"/>
<gene>
    <name evidence="1" type="ORF">CR201_G0035002</name>
</gene>
<reference evidence="1" key="1">
    <citation type="submission" date="2017-12" db="EMBL/GenBank/DDBJ databases">
        <title>High-resolution comparative analysis of great ape genomes.</title>
        <authorList>
            <person name="Pollen A."/>
            <person name="Hastie A."/>
            <person name="Hormozdiari F."/>
            <person name="Dougherty M."/>
            <person name="Liu R."/>
            <person name="Chaisson M."/>
            <person name="Hoppe E."/>
            <person name="Hill C."/>
            <person name="Pang A."/>
            <person name="Hillier L."/>
            <person name="Baker C."/>
            <person name="Armstrong J."/>
            <person name="Shendure J."/>
            <person name="Paten B."/>
            <person name="Wilson R."/>
            <person name="Chao H."/>
            <person name="Schneider V."/>
            <person name="Ventura M."/>
            <person name="Kronenberg Z."/>
            <person name="Murali S."/>
            <person name="Gordon D."/>
            <person name="Cantsilieris S."/>
            <person name="Munson K."/>
            <person name="Nelson B."/>
            <person name="Raja A."/>
            <person name="Underwood J."/>
            <person name="Diekhans M."/>
            <person name="Fiddes I."/>
            <person name="Haussler D."/>
            <person name="Eichler E."/>
        </authorList>
    </citation>
    <scope>NUCLEOTIDE SEQUENCE [LARGE SCALE GENOMIC DNA]</scope>
    <source>
        <strain evidence="1">Susie</strain>
    </source>
</reference>
<sequence length="31" mass="3403">VALCLCLGEGPDVLVYSLDFGGHLRMIKRVQ</sequence>
<protein>
    <submittedName>
        <fullName evidence="1">WDR6 isoform 3</fullName>
    </submittedName>
</protein>
<comment type="caution">
    <text evidence="1">The sequence shown here is derived from an EMBL/GenBank/DDBJ whole genome shotgun (WGS) entry which is preliminary data.</text>
</comment>
<evidence type="ECO:0000313" key="1">
    <source>
        <dbReference type="EMBL" id="PNJ32061.1"/>
    </source>
</evidence>
<feature type="non-terminal residue" evidence="1">
    <location>
        <position position="31"/>
    </location>
</feature>
<organism evidence="1">
    <name type="scientific">Pongo abelii</name>
    <name type="common">Sumatran orangutan</name>
    <name type="synonym">Pongo pygmaeus abelii</name>
    <dbReference type="NCBI Taxonomy" id="9601"/>
    <lineage>
        <taxon>Eukaryota</taxon>
        <taxon>Metazoa</taxon>
        <taxon>Chordata</taxon>
        <taxon>Craniata</taxon>
        <taxon>Vertebrata</taxon>
        <taxon>Euteleostomi</taxon>
        <taxon>Mammalia</taxon>
        <taxon>Eutheria</taxon>
        <taxon>Euarchontoglires</taxon>
        <taxon>Primates</taxon>
        <taxon>Haplorrhini</taxon>
        <taxon>Catarrhini</taxon>
        <taxon>Hominidae</taxon>
        <taxon>Pongo</taxon>
    </lineage>
</organism>
<name>A0A2J8TG82_PONAB</name>